<dbReference type="AlphaFoldDB" id="A0A9P1CIZ8"/>
<gene>
    <name evidence="2" type="ORF">C1SCF055_LOCUS18713</name>
</gene>
<name>A0A9P1CIZ8_9DINO</name>
<feature type="compositionally biased region" description="Low complexity" evidence="1">
    <location>
        <begin position="190"/>
        <end position="213"/>
    </location>
</feature>
<dbReference type="EMBL" id="CAMXCT030001638">
    <property type="protein sequence ID" value="CAL4779155.1"/>
    <property type="molecule type" value="Genomic_DNA"/>
</dbReference>
<evidence type="ECO:0000256" key="1">
    <source>
        <dbReference type="SAM" id="MobiDB-lite"/>
    </source>
</evidence>
<organism evidence="2">
    <name type="scientific">Cladocopium goreaui</name>
    <dbReference type="NCBI Taxonomy" id="2562237"/>
    <lineage>
        <taxon>Eukaryota</taxon>
        <taxon>Sar</taxon>
        <taxon>Alveolata</taxon>
        <taxon>Dinophyceae</taxon>
        <taxon>Suessiales</taxon>
        <taxon>Symbiodiniaceae</taxon>
        <taxon>Cladocopium</taxon>
    </lineage>
</organism>
<reference evidence="2" key="1">
    <citation type="submission" date="2022-10" db="EMBL/GenBank/DDBJ databases">
        <authorList>
            <person name="Chen Y."/>
            <person name="Dougan E. K."/>
            <person name="Chan C."/>
            <person name="Rhodes N."/>
            <person name="Thang M."/>
        </authorList>
    </citation>
    <scope>NUCLEOTIDE SEQUENCE</scope>
</reference>
<feature type="compositionally biased region" description="Basic and acidic residues" evidence="1">
    <location>
        <begin position="23"/>
        <end position="32"/>
    </location>
</feature>
<proteinExistence type="predicted"/>
<dbReference type="EMBL" id="CAMXCT020001638">
    <property type="protein sequence ID" value="CAL1145218.1"/>
    <property type="molecule type" value="Genomic_DNA"/>
</dbReference>
<reference evidence="3" key="2">
    <citation type="submission" date="2024-04" db="EMBL/GenBank/DDBJ databases">
        <authorList>
            <person name="Chen Y."/>
            <person name="Shah S."/>
            <person name="Dougan E. K."/>
            <person name="Thang M."/>
            <person name="Chan C."/>
        </authorList>
    </citation>
    <scope>NUCLEOTIDE SEQUENCE [LARGE SCALE GENOMIC DNA]</scope>
</reference>
<sequence>NATPVRGTSTHSLDVVNTPKTPGEADHVDKKARPTQRSDTMPAARKTGMPIKMEVASASAVEKSAPVSKPSAPAKAPCPMPSQPPAAKPAPAQPIPAQPVPAQPVPAQPVPAQPVPAQPVPAPSALPKGAAPVKRELHTQNDAPIKKATPPKVAAPVQNKAPALPPAPTMANHVKTEPVTRVAPSDDARTVATTSSSATPSTSTPIVPTPHTTFFHLPNQNNQQAKDQETTCAPTSNGSTSHAAPGNGAATVPKASAQSKAPKAPPPPPAATPPKALAKTQPPAKLPPAKAPPPKATPVSSTAAASASDFQVQPGTAALQPGDYKERQAQYMVFKRQVSSDIPPPSVPVEFVEAWSEAVRTRSRAAKNALFSKWCEAGGWCTKDQLLALYNGNRPLVEQLITSKTNSGEYREHPDMPNDPGMTLYYVMLELSYTHKDQSEDRIEMRTEG</sequence>
<comment type="caution">
    <text evidence="2">The sequence shown here is derived from an EMBL/GenBank/DDBJ whole genome shotgun (WGS) entry which is preliminary data.</text>
</comment>
<feature type="compositionally biased region" description="Polar residues" evidence="1">
    <location>
        <begin position="218"/>
        <end position="242"/>
    </location>
</feature>
<feature type="compositionally biased region" description="Low complexity" evidence="1">
    <location>
        <begin position="297"/>
        <end position="308"/>
    </location>
</feature>
<feature type="non-terminal residue" evidence="2">
    <location>
        <position position="449"/>
    </location>
</feature>
<evidence type="ECO:0000313" key="2">
    <source>
        <dbReference type="EMBL" id="CAI3991843.1"/>
    </source>
</evidence>
<dbReference type="OrthoDB" id="10653760at2759"/>
<feature type="compositionally biased region" description="Polar residues" evidence="1">
    <location>
        <begin position="1"/>
        <end position="12"/>
    </location>
</feature>
<protein>
    <submittedName>
        <fullName evidence="2">Uncharacterized protein</fullName>
    </submittedName>
</protein>
<feature type="compositionally biased region" description="Low complexity" evidence="1">
    <location>
        <begin position="252"/>
        <end position="262"/>
    </location>
</feature>
<accession>A0A9P1CIZ8</accession>
<feature type="compositionally biased region" description="Basic and acidic residues" evidence="1">
    <location>
        <begin position="174"/>
        <end position="189"/>
    </location>
</feature>
<feature type="compositionally biased region" description="Low complexity" evidence="1">
    <location>
        <begin position="273"/>
        <end position="283"/>
    </location>
</feature>
<feature type="compositionally biased region" description="Low complexity" evidence="1">
    <location>
        <begin position="54"/>
        <end position="75"/>
    </location>
</feature>
<dbReference type="EMBL" id="CAMXCT010001638">
    <property type="protein sequence ID" value="CAI3991843.1"/>
    <property type="molecule type" value="Genomic_DNA"/>
</dbReference>
<keyword evidence="4" id="KW-1185">Reference proteome</keyword>
<dbReference type="Proteomes" id="UP001152797">
    <property type="component" value="Unassembled WGS sequence"/>
</dbReference>
<evidence type="ECO:0000313" key="4">
    <source>
        <dbReference type="Proteomes" id="UP001152797"/>
    </source>
</evidence>
<feature type="compositionally biased region" description="Pro residues" evidence="1">
    <location>
        <begin position="284"/>
        <end position="296"/>
    </location>
</feature>
<feature type="compositionally biased region" description="Pro residues" evidence="1">
    <location>
        <begin position="76"/>
        <end position="124"/>
    </location>
</feature>
<feature type="region of interest" description="Disordered" evidence="1">
    <location>
        <begin position="1"/>
        <end position="321"/>
    </location>
</feature>
<feature type="compositionally biased region" description="Pro residues" evidence="1">
    <location>
        <begin position="263"/>
        <end position="272"/>
    </location>
</feature>
<evidence type="ECO:0000313" key="3">
    <source>
        <dbReference type="EMBL" id="CAL1145218.1"/>
    </source>
</evidence>